<keyword evidence="9 11" id="KW-0238">DNA-binding</keyword>
<evidence type="ECO:0000256" key="4">
    <source>
        <dbReference type="ARBA" id="ARBA00022771"/>
    </source>
</evidence>
<organism evidence="16 17">
    <name type="scientific">Streptomyces roseolilacinus</name>
    <dbReference type="NCBI Taxonomy" id="66904"/>
    <lineage>
        <taxon>Bacteria</taxon>
        <taxon>Bacillati</taxon>
        <taxon>Actinomycetota</taxon>
        <taxon>Actinomycetes</taxon>
        <taxon>Kitasatosporales</taxon>
        <taxon>Streptomycetaceae</taxon>
        <taxon>Streptomyces</taxon>
    </lineage>
</organism>
<evidence type="ECO:0000256" key="2">
    <source>
        <dbReference type="ARBA" id="ARBA00022741"/>
    </source>
</evidence>
<feature type="binding site" evidence="11">
    <location>
        <begin position="190"/>
        <end position="197"/>
    </location>
    <ligand>
        <name>ATP</name>
        <dbReference type="ChEBI" id="CHEBI:30616"/>
    </ligand>
</feature>
<sequence>MSRVGPSGSPAHRSRADGPYGRLPGRPGAGWGPGGPGPGRTGRDGRGGLAHGPGPVSGPGSAASGTPAGARPRGRTAGGRPLSVAAATVGRMAARTKSTKDRPSYRCTECGWTTAKWLGRCPECQAWGTVEEYGGAPAVRTTAAGRVSTAAVPIGQVDGRQATARSTGVDELDRVLGGGLVPGAVVLLAGEPGVGKSTLLLDVAAKAASEEHPTLYVTGEESASQVRLRADRIGALHDHLYLAAETDLSVVLGHLDAVKPSLLVLDSVQTVASPEIEGAPGGMAQVREVAGALIRASKERGMATLLVGHVTKDGAIAGPRLLEHLVDVVLHFEGDRHARLRLVRGVKNRYGATDEVGCFELHDEGITGLADPSGLFLTQRAEPVPGTCLTVTLEGRRPLVAEVQALTVDSQIPSPRRTTSGLETSRVSMMLAVLEQRGRISALGKRDIYSATVGGVRLTEPAADLAVALALASAASDTPLPKNLVAIGEVGLAGEVRRVTGVQRRLAEAHRLGFTHALVPGDPGKVPAGMRVLEVADVGEALRVLPRGRRPSAPAAE</sequence>
<dbReference type="FunFam" id="3.40.50.300:FF:000050">
    <property type="entry name" value="DNA repair protein RadA"/>
    <property type="match status" value="1"/>
</dbReference>
<keyword evidence="4 13" id="KW-0863">Zinc-finger</keyword>
<dbReference type="InterPro" id="IPR020588">
    <property type="entry name" value="RecA_ATP-bd"/>
</dbReference>
<dbReference type="SUPFAM" id="SSF52540">
    <property type="entry name" value="P-loop containing nucleoside triphosphate hydrolases"/>
    <property type="match status" value="1"/>
</dbReference>
<keyword evidence="17" id="KW-1185">Reference proteome</keyword>
<dbReference type="GO" id="GO:0005524">
    <property type="term" value="F:ATP binding"/>
    <property type="evidence" value="ECO:0007669"/>
    <property type="project" value="UniProtKB-UniRule"/>
</dbReference>
<feature type="compositionally biased region" description="Gly residues" evidence="14">
    <location>
        <begin position="27"/>
        <end position="40"/>
    </location>
</feature>
<evidence type="ECO:0000256" key="8">
    <source>
        <dbReference type="ARBA" id="ARBA00023016"/>
    </source>
</evidence>
<evidence type="ECO:0000256" key="11">
    <source>
        <dbReference type="HAMAP-Rule" id="MF_01498"/>
    </source>
</evidence>
<dbReference type="Pfam" id="PF13541">
    <property type="entry name" value="ChlI"/>
    <property type="match status" value="1"/>
</dbReference>
<evidence type="ECO:0000313" key="16">
    <source>
        <dbReference type="EMBL" id="GGQ29061.1"/>
    </source>
</evidence>
<dbReference type="GO" id="GO:0000725">
    <property type="term" value="P:recombinational repair"/>
    <property type="evidence" value="ECO:0007669"/>
    <property type="project" value="UniProtKB-UniRule"/>
</dbReference>
<dbReference type="InterPro" id="IPR014721">
    <property type="entry name" value="Ribsml_uS5_D2-typ_fold_subgr"/>
</dbReference>
<dbReference type="InterPro" id="IPR004504">
    <property type="entry name" value="DNA_repair_RadA"/>
</dbReference>
<dbReference type="EMBL" id="BMSV01000013">
    <property type="protein sequence ID" value="GGQ29061.1"/>
    <property type="molecule type" value="Genomic_DNA"/>
</dbReference>
<dbReference type="GO" id="GO:0016787">
    <property type="term" value="F:hydrolase activity"/>
    <property type="evidence" value="ECO:0007669"/>
    <property type="project" value="UniProtKB-KW"/>
</dbReference>
<dbReference type="Proteomes" id="UP000654123">
    <property type="component" value="Unassembled WGS sequence"/>
</dbReference>
<comment type="similarity">
    <text evidence="11 13">Belongs to the RecA family. RadA subfamily.</text>
</comment>
<evidence type="ECO:0000256" key="12">
    <source>
        <dbReference type="NCBIfam" id="TIGR00416"/>
    </source>
</evidence>
<keyword evidence="10 11" id="KW-0234">DNA repair</keyword>
<dbReference type="Gene3D" id="3.30.230.10">
    <property type="match status" value="1"/>
</dbReference>
<reference evidence="16" key="2">
    <citation type="submission" date="2020-09" db="EMBL/GenBank/DDBJ databases">
        <authorList>
            <person name="Sun Q."/>
            <person name="Ohkuma M."/>
        </authorList>
    </citation>
    <scope>NUCLEOTIDE SEQUENCE</scope>
    <source>
        <strain evidence="16">JCM 4335</strain>
    </source>
</reference>
<name>A0A918B516_9ACTN</name>
<evidence type="ECO:0000256" key="7">
    <source>
        <dbReference type="ARBA" id="ARBA00022840"/>
    </source>
</evidence>
<dbReference type="Gene3D" id="3.40.50.300">
    <property type="entry name" value="P-loop containing nucleotide triphosphate hydrolases"/>
    <property type="match status" value="1"/>
</dbReference>
<dbReference type="AlphaFoldDB" id="A0A918B516"/>
<dbReference type="PANTHER" id="PTHR32472:SF10">
    <property type="entry name" value="DNA REPAIR PROTEIN RADA-LIKE PROTEIN"/>
    <property type="match status" value="1"/>
</dbReference>
<evidence type="ECO:0000256" key="3">
    <source>
        <dbReference type="ARBA" id="ARBA00022763"/>
    </source>
</evidence>
<dbReference type="InterPro" id="IPR027417">
    <property type="entry name" value="P-loop_NTPase"/>
</dbReference>
<reference evidence="16" key="1">
    <citation type="journal article" date="2014" name="Int. J. Syst. Evol. Microbiol.">
        <title>Complete genome sequence of Corynebacterium casei LMG S-19264T (=DSM 44701T), isolated from a smear-ripened cheese.</title>
        <authorList>
            <consortium name="US DOE Joint Genome Institute (JGI-PGF)"/>
            <person name="Walter F."/>
            <person name="Albersmeier A."/>
            <person name="Kalinowski J."/>
            <person name="Ruckert C."/>
        </authorList>
    </citation>
    <scope>NUCLEOTIDE SEQUENCE</scope>
    <source>
        <strain evidence="16">JCM 4335</strain>
    </source>
</reference>
<dbReference type="FunFam" id="3.30.230.10:FF:000026">
    <property type="entry name" value="DNA repair protein RadA"/>
    <property type="match status" value="1"/>
</dbReference>
<keyword evidence="5" id="KW-0378">Hydrolase</keyword>
<feature type="region of interest" description="Disordered" evidence="14">
    <location>
        <begin position="1"/>
        <end position="81"/>
    </location>
</feature>
<dbReference type="PROSITE" id="PS50162">
    <property type="entry name" value="RECA_2"/>
    <property type="match status" value="1"/>
</dbReference>
<evidence type="ECO:0000256" key="6">
    <source>
        <dbReference type="ARBA" id="ARBA00022833"/>
    </source>
</evidence>
<evidence type="ECO:0000256" key="5">
    <source>
        <dbReference type="ARBA" id="ARBA00022801"/>
    </source>
</evidence>
<protein>
    <recommendedName>
        <fullName evidence="11 12">DNA repair protein RadA</fullName>
    </recommendedName>
</protein>
<dbReference type="CDD" id="cd01121">
    <property type="entry name" value="RadA_SMS_N"/>
    <property type="match status" value="1"/>
</dbReference>
<feature type="short sequence motif" description="RadA KNRFG motif" evidence="11">
    <location>
        <begin position="347"/>
        <end position="351"/>
    </location>
</feature>
<feature type="region of interest" description="Lon-protease-like" evidence="11">
    <location>
        <begin position="447"/>
        <end position="557"/>
    </location>
</feature>
<keyword evidence="8 11" id="KW-0346">Stress response</keyword>
<dbReference type="InterPro" id="IPR020568">
    <property type="entry name" value="Ribosomal_Su5_D2-typ_SF"/>
</dbReference>
<keyword evidence="1 11" id="KW-0479">Metal-binding</keyword>
<dbReference type="GO" id="GO:0008270">
    <property type="term" value="F:zinc ion binding"/>
    <property type="evidence" value="ECO:0007669"/>
    <property type="project" value="UniProtKB-KW"/>
</dbReference>
<feature type="compositionally biased region" description="Gly residues" evidence="14">
    <location>
        <begin position="47"/>
        <end position="57"/>
    </location>
</feature>
<accession>A0A918B516</accession>
<dbReference type="GO" id="GO:0003684">
    <property type="term" value="F:damaged DNA binding"/>
    <property type="evidence" value="ECO:0007669"/>
    <property type="project" value="InterPro"/>
</dbReference>
<proteinExistence type="inferred from homology"/>
<keyword evidence="2 11" id="KW-0547">Nucleotide-binding</keyword>
<dbReference type="SMART" id="SM00382">
    <property type="entry name" value="AAA"/>
    <property type="match status" value="1"/>
</dbReference>
<evidence type="ECO:0000256" key="10">
    <source>
        <dbReference type="ARBA" id="ARBA00023204"/>
    </source>
</evidence>
<feature type="domain" description="RecA family profile 1" evidence="15">
    <location>
        <begin position="161"/>
        <end position="310"/>
    </location>
</feature>
<keyword evidence="7 11" id="KW-0067">ATP-binding</keyword>
<keyword evidence="3 11" id="KW-0227">DNA damage</keyword>
<comment type="function">
    <text evidence="13">DNA-dependent ATPase involved in processing of recombination intermediates, plays a role in repairing DNA breaks. Stimulates the branch migration of RecA-mediated strand transfer reactions, allowing the 3' invading strand to extend heteroduplex DNA faster. Binds ssDNA in the presence of ADP but not other nucleotides, has ATPase activity that is stimulated by ssDNA and various branched DNA structures, but inhibited by SSB. Does not have RecA's homology-searching function.</text>
</comment>
<evidence type="ECO:0000259" key="15">
    <source>
        <dbReference type="PROSITE" id="PS50162"/>
    </source>
</evidence>
<dbReference type="PRINTS" id="PR01874">
    <property type="entry name" value="DNAREPAIRADA"/>
</dbReference>
<feature type="compositionally biased region" description="Low complexity" evidence="14">
    <location>
        <begin position="58"/>
        <end position="71"/>
    </location>
</feature>
<dbReference type="HAMAP" id="MF_01498">
    <property type="entry name" value="RadA_bact"/>
    <property type="match status" value="1"/>
</dbReference>
<gene>
    <name evidence="11 16" type="primary">radA</name>
    <name evidence="16" type="ORF">GCM10010249_54870</name>
</gene>
<dbReference type="InterPro" id="IPR041166">
    <property type="entry name" value="Rubredoxin_2"/>
</dbReference>
<dbReference type="InterPro" id="IPR003593">
    <property type="entry name" value="AAA+_ATPase"/>
</dbReference>
<dbReference type="GO" id="GO:0140664">
    <property type="term" value="F:ATP-dependent DNA damage sensor activity"/>
    <property type="evidence" value="ECO:0007669"/>
    <property type="project" value="InterPro"/>
</dbReference>
<dbReference type="PANTHER" id="PTHR32472">
    <property type="entry name" value="DNA REPAIR PROTEIN RADA"/>
    <property type="match status" value="1"/>
</dbReference>
<evidence type="ECO:0000256" key="9">
    <source>
        <dbReference type="ARBA" id="ARBA00023125"/>
    </source>
</evidence>
<dbReference type="Pfam" id="PF13481">
    <property type="entry name" value="AAA_25"/>
    <property type="match status" value="1"/>
</dbReference>
<evidence type="ECO:0000313" key="17">
    <source>
        <dbReference type="Proteomes" id="UP000654123"/>
    </source>
</evidence>
<dbReference type="NCBIfam" id="TIGR00416">
    <property type="entry name" value="sms"/>
    <property type="match status" value="1"/>
</dbReference>
<evidence type="ECO:0000256" key="13">
    <source>
        <dbReference type="RuleBase" id="RU003555"/>
    </source>
</evidence>
<comment type="domain">
    <text evidence="11">The middle region has homology to RecA with ATPase motifs including the RadA KNRFG motif, while the C-terminus is homologous to Lon protease.</text>
</comment>
<evidence type="ECO:0000256" key="1">
    <source>
        <dbReference type="ARBA" id="ARBA00022723"/>
    </source>
</evidence>
<comment type="caution">
    <text evidence="16">The sequence shown here is derived from an EMBL/GenBank/DDBJ whole genome shotgun (WGS) entry which is preliminary data.</text>
</comment>
<dbReference type="Pfam" id="PF18073">
    <property type="entry name" value="Zn_ribbon_LapB"/>
    <property type="match status" value="1"/>
</dbReference>
<dbReference type="SUPFAM" id="SSF54211">
    <property type="entry name" value="Ribosomal protein S5 domain 2-like"/>
    <property type="match status" value="1"/>
</dbReference>
<keyword evidence="6 13" id="KW-0862">Zinc</keyword>
<comment type="function">
    <text evidence="11">Plays a role in repairing double-strand DNA breaks, probably involving stabilizing or processing branched DNA or blocked replication forks.</text>
</comment>
<dbReference type="GO" id="GO:0005829">
    <property type="term" value="C:cytosol"/>
    <property type="evidence" value="ECO:0007669"/>
    <property type="project" value="TreeGrafter"/>
</dbReference>
<evidence type="ECO:0000256" key="14">
    <source>
        <dbReference type="SAM" id="MobiDB-lite"/>
    </source>
</evidence>